<gene>
    <name evidence="7" type="ORF">DNK49_13745</name>
</gene>
<evidence type="ECO:0000256" key="1">
    <source>
        <dbReference type="ARBA" id="ARBA00004141"/>
    </source>
</evidence>
<dbReference type="InterPro" id="IPR009915">
    <property type="entry name" value="NnrU_dom"/>
</dbReference>
<dbReference type="RefSeq" id="WP_110525490.1">
    <property type="nucleotide sequence ID" value="NZ_QKOE01000009.1"/>
</dbReference>
<keyword evidence="4 5" id="KW-0472">Membrane</keyword>
<keyword evidence="3 5" id="KW-1133">Transmembrane helix</keyword>
<comment type="caution">
    <text evidence="7">The sequence shown here is derived from an EMBL/GenBank/DDBJ whole genome shotgun (WGS) entry which is preliminary data.</text>
</comment>
<dbReference type="Pfam" id="PF07298">
    <property type="entry name" value="NnrU"/>
    <property type="match status" value="1"/>
</dbReference>
<dbReference type="GO" id="GO:0016020">
    <property type="term" value="C:membrane"/>
    <property type="evidence" value="ECO:0007669"/>
    <property type="project" value="UniProtKB-SubCell"/>
</dbReference>
<evidence type="ECO:0000313" key="7">
    <source>
        <dbReference type="EMBL" id="PZA16075.1"/>
    </source>
</evidence>
<dbReference type="OrthoDB" id="5293641at2"/>
<feature type="transmembrane region" description="Helical" evidence="5">
    <location>
        <begin position="37"/>
        <end position="56"/>
    </location>
</feature>
<dbReference type="AlphaFoldDB" id="A0A323UUA3"/>
<organism evidence="7 8">
    <name type="scientific">Parazoarcus communis SWub3 = DSM 12120</name>
    <dbReference type="NCBI Taxonomy" id="1121029"/>
    <lineage>
        <taxon>Bacteria</taxon>
        <taxon>Pseudomonadati</taxon>
        <taxon>Pseudomonadota</taxon>
        <taxon>Betaproteobacteria</taxon>
        <taxon>Rhodocyclales</taxon>
        <taxon>Zoogloeaceae</taxon>
        <taxon>Parazoarcus</taxon>
    </lineage>
</organism>
<feature type="transmembrane region" description="Helical" evidence="5">
    <location>
        <begin position="114"/>
        <end position="143"/>
    </location>
</feature>
<keyword evidence="8" id="KW-1185">Reference proteome</keyword>
<comment type="subcellular location">
    <subcellularLocation>
        <location evidence="1">Membrane</location>
        <topology evidence="1">Multi-pass membrane protein</topology>
    </subcellularLocation>
</comment>
<dbReference type="Proteomes" id="UP000248259">
    <property type="component" value="Unassembled WGS sequence"/>
</dbReference>
<evidence type="ECO:0000256" key="5">
    <source>
        <dbReference type="SAM" id="Phobius"/>
    </source>
</evidence>
<feature type="transmembrane region" description="Helical" evidence="5">
    <location>
        <begin position="164"/>
        <end position="189"/>
    </location>
</feature>
<evidence type="ECO:0000313" key="8">
    <source>
        <dbReference type="Proteomes" id="UP000248259"/>
    </source>
</evidence>
<dbReference type="EMBL" id="QKOE01000009">
    <property type="protein sequence ID" value="PZA16075.1"/>
    <property type="molecule type" value="Genomic_DNA"/>
</dbReference>
<proteinExistence type="predicted"/>
<accession>A0A323UUA3</accession>
<evidence type="ECO:0000256" key="4">
    <source>
        <dbReference type="ARBA" id="ARBA00023136"/>
    </source>
</evidence>
<sequence length="192" mass="21224">MTALIIGLFLFLSTHSSRIFAEANRAQYIAHYGEKKWKLAYSIVSIIGLGLIIWGYAQTRLDPVYLWHPPVWTRHLAALLTLPAFILLVAAYVPGSRLKAALGHPMVLGVKLWAAAHLFANGTLADLLLFGSFLVWSIACFSSARKRDRVQATPRSAGRWSRDFIVLIVGVGAWGVFAKHLHVMLFGIAPFG</sequence>
<evidence type="ECO:0000256" key="2">
    <source>
        <dbReference type="ARBA" id="ARBA00022692"/>
    </source>
</evidence>
<evidence type="ECO:0000259" key="6">
    <source>
        <dbReference type="Pfam" id="PF07298"/>
    </source>
</evidence>
<protein>
    <submittedName>
        <fullName evidence="7">NnrU family protein</fullName>
    </submittedName>
</protein>
<evidence type="ECO:0000256" key="3">
    <source>
        <dbReference type="ARBA" id="ARBA00022989"/>
    </source>
</evidence>
<keyword evidence="2 5" id="KW-0812">Transmembrane</keyword>
<name>A0A323UUA3_9RHOO</name>
<reference evidence="7 8" key="1">
    <citation type="submission" date="2018-06" db="EMBL/GenBank/DDBJ databases">
        <title>Azoarcus communis strain SWub3 genome.</title>
        <authorList>
            <person name="Zorraquino Salvo V."/>
            <person name="Toubiana D."/>
            <person name="Blumwald E."/>
        </authorList>
    </citation>
    <scope>NUCLEOTIDE SEQUENCE [LARGE SCALE GENOMIC DNA]</scope>
    <source>
        <strain evidence="7 8">SWub3</strain>
    </source>
</reference>
<feature type="domain" description="NnrU" evidence="6">
    <location>
        <begin position="4"/>
        <end position="190"/>
    </location>
</feature>
<feature type="transmembrane region" description="Helical" evidence="5">
    <location>
        <begin position="76"/>
        <end position="94"/>
    </location>
</feature>